<organism evidence="6 7">
    <name type="scientific">Paenibacillus nuruki</name>
    <dbReference type="NCBI Taxonomy" id="1886670"/>
    <lineage>
        <taxon>Bacteria</taxon>
        <taxon>Bacillati</taxon>
        <taxon>Bacillota</taxon>
        <taxon>Bacilli</taxon>
        <taxon>Bacillales</taxon>
        <taxon>Paenibacillaceae</taxon>
        <taxon>Paenibacillus</taxon>
    </lineage>
</organism>
<dbReference type="EC" id="1.14.14.5" evidence="6"/>
<keyword evidence="2" id="KW-0288">FMN</keyword>
<evidence type="ECO:0000256" key="3">
    <source>
        <dbReference type="ARBA" id="ARBA00023002"/>
    </source>
</evidence>
<comment type="caution">
    <text evidence="6">The sequence shown here is derived from an EMBL/GenBank/DDBJ whole genome shotgun (WGS) entry which is preliminary data.</text>
</comment>
<dbReference type="GO" id="GO:0008726">
    <property type="term" value="F:alkanesulfonate monooxygenase activity"/>
    <property type="evidence" value="ECO:0007669"/>
    <property type="project" value="UniProtKB-EC"/>
</dbReference>
<evidence type="ECO:0000256" key="1">
    <source>
        <dbReference type="ARBA" id="ARBA00022630"/>
    </source>
</evidence>
<evidence type="ECO:0000259" key="5">
    <source>
        <dbReference type="Pfam" id="PF00296"/>
    </source>
</evidence>
<evidence type="ECO:0000313" key="7">
    <source>
        <dbReference type="Proteomes" id="UP000094578"/>
    </source>
</evidence>
<dbReference type="Proteomes" id="UP000094578">
    <property type="component" value="Unassembled WGS sequence"/>
</dbReference>
<dbReference type="STRING" id="1886670.PTI45_03422"/>
<keyword evidence="4 6" id="KW-0503">Monooxygenase</keyword>
<keyword evidence="1" id="KW-0285">Flavoprotein</keyword>
<proteinExistence type="predicted"/>
<evidence type="ECO:0000313" key="6">
    <source>
        <dbReference type="EMBL" id="ODP27185.1"/>
    </source>
</evidence>
<dbReference type="Gene3D" id="3.20.20.30">
    <property type="entry name" value="Luciferase-like domain"/>
    <property type="match status" value="1"/>
</dbReference>
<evidence type="ECO:0000256" key="4">
    <source>
        <dbReference type="ARBA" id="ARBA00023033"/>
    </source>
</evidence>
<sequence length="419" mass="45755">MMKLSDTPYINLSILSFKGDITMSTSDHIQRDEVEFGWFLPTMGDGTRFGQDSERPPTLEYLTNVAQTAEKAGFEFALIPTGGACLDSWVVGSAIIGATTTLKPLVALRPGLIAPVLAARMAAALDNLSGGRARINIVTGSSPDDLEELGDPLARAHDEKYARTREYVHIMKSVWEQAAGLSSTEFGNTGHSAVTNHKVDFQGEYYELKGGTSRPATVQKPTLPIYFGGSSAKAKSVGAEYSDVFLMWGEPLDMIREQVQELEQAQAAYAREHGSVRPLRIGMRAQVLVRDTEEEAWEAARNLIKDIDPATIERAKASFSQTGATGQNRQNQIRDAAAQNDFVVGPNLWAGLSNLRSGGALMFVGTPDQVSDRLMEYAEIGITSFILSSYPHLEEAQIFGESTLPLFKEKWSNRLVASN</sequence>
<protein>
    <submittedName>
        <fullName evidence="6">Alkanesulfonate monooxygenase</fullName>
        <ecNumber evidence="6">1.14.14.5</ecNumber>
    </submittedName>
</protein>
<dbReference type="InterPro" id="IPR050172">
    <property type="entry name" value="SsuD_RutA_monooxygenase"/>
</dbReference>
<dbReference type="GO" id="GO:0046306">
    <property type="term" value="P:alkanesulfonate catabolic process"/>
    <property type="evidence" value="ECO:0007669"/>
    <property type="project" value="TreeGrafter"/>
</dbReference>
<dbReference type="SUPFAM" id="SSF51679">
    <property type="entry name" value="Bacterial luciferase-like"/>
    <property type="match status" value="1"/>
</dbReference>
<dbReference type="PANTHER" id="PTHR42847:SF4">
    <property type="entry name" value="ALKANESULFONATE MONOOXYGENASE-RELATED"/>
    <property type="match status" value="1"/>
</dbReference>
<keyword evidence="3 6" id="KW-0560">Oxidoreductase</keyword>
<keyword evidence="7" id="KW-1185">Reference proteome</keyword>
<dbReference type="EMBL" id="MDER01000065">
    <property type="protein sequence ID" value="ODP27185.1"/>
    <property type="molecule type" value="Genomic_DNA"/>
</dbReference>
<dbReference type="PATRIC" id="fig|1886670.3.peg.3480"/>
<reference evidence="6 7" key="1">
    <citation type="submission" date="2016-08" db="EMBL/GenBank/DDBJ databases">
        <title>Genome sequencing of Paenibacillus sp. TI45-13ar, isolated from Korean traditional nuruk.</title>
        <authorList>
            <person name="Kim S.-J."/>
        </authorList>
    </citation>
    <scope>NUCLEOTIDE SEQUENCE [LARGE SCALE GENOMIC DNA]</scope>
    <source>
        <strain evidence="6 7">TI45-13ar</strain>
    </source>
</reference>
<accession>A0A1E3L1Z3</accession>
<feature type="domain" description="Luciferase-like" evidence="5">
    <location>
        <begin position="35"/>
        <end position="383"/>
    </location>
</feature>
<dbReference type="InterPro" id="IPR011251">
    <property type="entry name" value="Luciferase-like_dom"/>
</dbReference>
<dbReference type="CDD" id="cd01094">
    <property type="entry name" value="Alkanesulfonate_monoxygenase"/>
    <property type="match status" value="1"/>
</dbReference>
<dbReference type="PANTHER" id="PTHR42847">
    <property type="entry name" value="ALKANESULFONATE MONOOXYGENASE"/>
    <property type="match status" value="1"/>
</dbReference>
<gene>
    <name evidence="6" type="ORF">PTI45_03422</name>
</gene>
<dbReference type="InterPro" id="IPR036661">
    <property type="entry name" value="Luciferase-like_sf"/>
</dbReference>
<evidence type="ECO:0000256" key="2">
    <source>
        <dbReference type="ARBA" id="ARBA00022643"/>
    </source>
</evidence>
<dbReference type="Pfam" id="PF00296">
    <property type="entry name" value="Bac_luciferase"/>
    <property type="match status" value="1"/>
</dbReference>
<dbReference type="AlphaFoldDB" id="A0A1E3L1Z3"/>
<name>A0A1E3L1Z3_9BACL</name>